<evidence type="ECO:0000313" key="5">
    <source>
        <dbReference type="Proteomes" id="UP000289821"/>
    </source>
</evidence>
<gene>
    <name evidence="4" type="ORF">DSM04_103365</name>
</gene>
<protein>
    <submittedName>
        <fullName evidence="4">Carboxylesterase family protein</fullName>
    </submittedName>
</protein>
<sequence length="276" mass="31330">MRYNLFLSVLLMILITGCASVKQEDINYIQGDYTASAKEPKLNIFQPKDSLVQHDVLIFVHGGNWNSGNKETYSVLGRNFAGKDYVTVIPGYTLSPFGNYDQMTLEIAKAIKWTHENIANYGGNPDRIFLMGHSAGGHLAALAVMNPKYMDNTAFIKGIILDDAAGLDQYSYLQENPPTNDEYYDVTWTTNPEEWKNASPYYFLDENTPPILTFLGTKTIPSLYYYNDLFHQKLLEFQPEAKLIILNKKHVAMVTQFFSPLSSRFGEIQEFTEGVQ</sequence>
<keyword evidence="5" id="KW-1185">Reference proteome</keyword>
<dbReference type="InterPro" id="IPR049492">
    <property type="entry name" value="BD-FAE-like_dom"/>
</dbReference>
<evidence type="ECO:0000256" key="1">
    <source>
        <dbReference type="ARBA" id="ARBA00022801"/>
    </source>
</evidence>
<dbReference type="Pfam" id="PF20434">
    <property type="entry name" value="BD-FAE"/>
    <property type="match status" value="1"/>
</dbReference>
<dbReference type="PANTHER" id="PTHR48081:SF33">
    <property type="entry name" value="KYNURENINE FORMAMIDASE"/>
    <property type="match status" value="1"/>
</dbReference>
<dbReference type="Proteomes" id="UP000289821">
    <property type="component" value="Unassembled WGS sequence"/>
</dbReference>
<feature type="signal peptide" evidence="2">
    <location>
        <begin position="1"/>
        <end position="19"/>
    </location>
</feature>
<name>A0A4Q0NVZ8_9FLAO</name>
<dbReference type="RefSeq" id="WP_128761046.1">
    <property type="nucleotide sequence ID" value="NZ_QOVI01000003.1"/>
</dbReference>
<evidence type="ECO:0000259" key="3">
    <source>
        <dbReference type="Pfam" id="PF20434"/>
    </source>
</evidence>
<feature type="chain" id="PRO_5020433922" evidence="2">
    <location>
        <begin position="20"/>
        <end position="276"/>
    </location>
</feature>
<dbReference type="GO" id="GO:0016787">
    <property type="term" value="F:hydrolase activity"/>
    <property type="evidence" value="ECO:0007669"/>
    <property type="project" value="UniProtKB-KW"/>
</dbReference>
<dbReference type="Gene3D" id="3.40.50.1820">
    <property type="entry name" value="alpha/beta hydrolase"/>
    <property type="match status" value="1"/>
</dbReference>
<keyword evidence="1" id="KW-0378">Hydrolase</keyword>
<dbReference type="InterPro" id="IPR029058">
    <property type="entry name" value="AB_hydrolase_fold"/>
</dbReference>
<keyword evidence="2" id="KW-0732">Signal</keyword>
<evidence type="ECO:0000256" key="2">
    <source>
        <dbReference type="SAM" id="SignalP"/>
    </source>
</evidence>
<dbReference type="PANTHER" id="PTHR48081">
    <property type="entry name" value="AB HYDROLASE SUPERFAMILY PROTEIN C4A8.06C"/>
    <property type="match status" value="1"/>
</dbReference>
<comment type="caution">
    <text evidence="4">The sequence shown here is derived from an EMBL/GenBank/DDBJ whole genome shotgun (WGS) entry which is preliminary data.</text>
</comment>
<proteinExistence type="predicted"/>
<dbReference type="PROSITE" id="PS51257">
    <property type="entry name" value="PROKAR_LIPOPROTEIN"/>
    <property type="match status" value="1"/>
</dbReference>
<accession>A0A4Q0NVZ8</accession>
<dbReference type="EMBL" id="QOVI01000003">
    <property type="protein sequence ID" value="RXG15476.1"/>
    <property type="molecule type" value="Genomic_DNA"/>
</dbReference>
<feature type="domain" description="BD-FAE-like" evidence="3">
    <location>
        <begin position="42"/>
        <end position="218"/>
    </location>
</feature>
<organism evidence="4 5">
    <name type="scientific">Leeuwenhoekiella aestuarii</name>
    <dbReference type="NCBI Taxonomy" id="2249426"/>
    <lineage>
        <taxon>Bacteria</taxon>
        <taxon>Pseudomonadati</taxon>
        <taxon>Bacteroidota</taxon>
        <taxon>Flavobacteriia</taxon>
        <taxon>Flavobacteriales</taxon>
        <taxon>Flavobacteriaceae</taxon>
        <taxon>Leeuwenhoekiella</taxon>
    </lineage>
</organism>
<dbReference type="OrthoDB" id="9777975at2"/>
<dbReference type="AlphaFoldDB" id="A0A4Q0NVZ8"/>
<reference evidence="4 5" key="1">
    <citation type="submission" date="2018-07" db="EMBL/GenBank/DDBJ databases">
        <title>Leeuwenhoekiella genomics.</title>
        <authorList>
            <person name="Tahon G."/>
            <person name="Willems A."/>
        </authorList>
    </citation>
    <scope>NUCLEOTIDE SEQUENCE [LARGE SCALE GENOMIC DNA]</scope>
    <source>
        <strain evidence="4 5">R-50232</strain>
    </source>
</reference>
<dbReference type="SUPFAM" id="SSF53474">
    <property type="entry name" value="alpha/beta-Hydrolases"/>
    <property type="match status" value="1"/>
</dbReference>
<evidence type="ECO:0000313" key="4">
    <source>
        <dbReference type="EMBL" id="RXG15476.1"/>
    </source>
</evidence>
<dbReference type="InterPro" id="IPR050300">
    <property type="entry name" value="GDXG_lipolytic_enzyme"/>
</dbReference>